<dbReference type="SUPFAM" id="SSF50630">
    <property type="entry name" value="Acid proteases"/>
    <property type="match status" value="1"/>
</dbReference>
<evidence type="ECO:0000313" key="1">
    <source>
        <dbReference type="EMBL" id="VUZ44859.1"/>
    </source>
</evidence>
<accession>A0A564YD18</accession>
<reference evidence="1 2" key="1">
    <citation type="submission" date="2019-07" db="EMBL/GenBank/DDBJ databases">
        <authorList>
            <person name="Jastrzebski P J."/>
            <person name="Paukszto L."/>
            <person name="Jastrzebski P J."/>
        </authorList>
    </citation>
    <scope>NUCLEOTIDE SEQUENCE [LARGE SCALE GENOMIC DNA]</scope>
    <source>
        <strain evidence="1 2">WMS-il1</strain>
    </source>
</reference>
<dbReference type="EMBL" id="CABIJS010000153">
    <property type="protein sequence ID" value="VUZ44859.1"/>
    <property type="molecule type" value="Genomic_DNA"/>
</dbReference>
<name>A0A564YD18_HYMDI</name>
<dbReference type="Proteomes" id="UP000321570">
    <property type="component" value="Unassembled WGS sequence"/>
</dbReference>
<dbReference type="AlphaFoldDB" id="A0A564YD18"/>
<evidence type="ECO:0008006" key="3">
    <source>
        <dbReference type="Google" id="ProtNLM"/>
    </source>
</evidence>
<gene>
    <name evidence="1" type="ORF">WMSIL1_LOCUS4976</name>
</gene>
<dbReference type="InterPro" id="IPR021109">
    <property type="entry name" value="Peptidase_aspartic_dom_sf"/>
</dbReference>
<proteinExistence type="predicted"/>
<keyword evidence="2" id="KW-1185">Reference proteome</keyword>
<dbReference type="FunFam" id="2.40.70.10:FF:000130">
    <property type="entry name" value="Retrovirus-related Pol polyprotein from transposon opus-like Protein"/>
    <property type="match status" value="1"/>
</dbReference>
<protein>
    <recommendedName>
        <fullName evidence="3">Peptidase A2 domain-containing protein</fullName>
    </recommendedName>
</protein>
<evidence type="ECO:0000313" key="2">
    <source>
        <dbReference type="Proteomes" id="UP000321570"/>
    </source>
</evidence>
<organism evidence="1 2">
    <name type="scientific">Hymenolepis diminuta</name>
    <name type="common">Rat tapeworm</name>
    <dbReference type="NCBI Taxonomy" id="6216"/>
    <lineage>
        <taxon>Eukaryota</taxon>
        <taxon>Metazoa</taxon>
        <taxon>Spiralia</taxon>
        <taxon>Lophotrochozoa</taxon>
        <taxon>Platyhelminthes</taxon>
        <taxon>Cestoda</taxon>
        <taxon>Eucestoda</taxon>
        <taxon>Cyclophyllidea</taxon>
        <taxon>Hymenolepididae</taxon>
        <taxon>Hymenolepis</taxon>
    </lineage>
</organism>
<sequence length="170" mass="18968">MLSPYRGINYAFAHSVDAGVHSPDTLQYQGDMEVEEIIFAGITADRNSGKSYLIDSGAEIFVPPSTFADRTSLNHPLILAAANGSPIDVYDQKSVTLDLGLRRTFRWIFIIADVPKRIIGVDFLCHFDLLLDLRGNKLLDPLTSLHFKSTEYSCSTYSSITYIQTSESHF</sequence>